<dbReference type="SUPFAM" id="SSF53067">
    <property type="entry name" value="Actin-like ATPase domain"/>
    <property type="match status" value="2"/>
</dbReference>
<dbReference type="PANTHER" id="PTHR43289">
    <property type="entry name" value="MITOGEN-ACTIVATED PROTEIN KINASE KINASE KINASE 20-RELATED"/>
    <property type="match status" value="1"/>
</dbReference>
<dbReference type="EMBL" id="VRLW01000001">
    <property type="protein sequence ID" value="KAA1259221.1"/>
    <property type="molecule type" value="Genomic_DNA"/>
</dbReference>
<feature type="binding site" evidence="5">
    <location>
        <position position="99"/>
    </location>
    <ligand>
        <name>ATP</name>
        <dbReference type="ChEBI" id="CHEBI:30616"/>
    </ligand>
</feature>
<dbReference type="GO" id="GO:0005524">
    <property type="term" value="F:ATP binding"/>
    <property type="evidence" value="ECO:0007669"/>
    <property type="project" value="UniProtKB-UniRule"/>
</dbReference>
<evidence type="ECO:0000256" key="5">
    <source>
        <dbReference type="PROSITE-ProRule" id="PRU10141"/>
    </source>
</evidence>
<dbReference type="OrthoDB" id="6111975at2"/>
<dbReference type="Gene3D" id="1.10.510.10">
    <property type="entry name" value="Transferase(Phosphotransferase) domain 1"/>
    <property type="match status" value="1"/>
</dbReference>
<dbReference type="Gene3D" id="3.30.200.20">
    <property type="entry name" value="Phosphorylase Kinase, domain 1"/>
    <property type="match status" value="1"/>
</dbReference>
<dbReference type="Gene3D" id="2.60.34.10">
    <property type="entry name" value="Substrate Binding Domain Of DNAk, Chain A, domain 1"/>
    <property type="match status" value="1"/>
</dbReference>
<reference evidence="8 9" key="1">
    <citation type="submission" date="2019-08" db="EMBL/GenBank/DDBJ databases">
        <title>Deep-cultivation of Planctomycetes and their phenomic and genomic characterization uncovers novel biology.</title>
        <authorList>
            <person name="Wiegand S."/>
            <person name="Jogler M."/>
            <person name="Boedeker C."/>
            <person name="Pinto D."/>
            <person name="Vollmers J."/>
            <person name="Rivas-Marin E."/>
            <person name="Kohn T."/>
            <person name="Peeters S.H."/>
            <person name="Heuer A."/>
            <person name="Rast P."/>
            <person name="Oberbeckmann S."/>
            <person name="Bunk B."/>
            <person name="Jeske O."/>
            <person name="Meyerdierks A."/>
            <person name="Storesund J.E."/>
            <person name="Kallscheuer N."/>
            <person name="Luecker S."/>
            <person name="Lage O.M."/>
            <person name="Pohl T."/>
            <person name="Merkel B.J."/>
            <person name="Hornburger P."/>
            <person name="Mueller R.-W."/>
            <person name="Bruemmer F."/>
            <person name="Labrenz M."/>
            <person name="Spormann A.M."/>
            <person name="Op Den Camp H."/>
            <person name="Overmann J."/>
            <person name="Amann R."/>
            <person name="Jetten M.S.M."/>
            <person name="Mascher T."/>
            <person name="Medema M.H."/>
            <person name="Devos D.P."/>
            <person name="Kaster A.-K."/>
            <person name="Ovreas L."/>
            <person name="Rohde M."/>
            <person name="Galperin M.Y."/>
            <person name="Jogler C."/>
        </authorList>
    </citation>
    <scope>NUCLEOTIDE SEQUENCE [LARGE SCALE GENOMIC DNA]</scope>
    <source>
        <strain evidence="8 9">LF1</strain>
    </source>
</reference>
<evidence type="ECO:0000256" key="2">
    <source>
        <dbReference type="ARBA" id="ARBA00022741"/>
    </source>
</evidence>
<dbReference type="Gene3D" id="3.30.420.40">
    <property type="match status" value="2"/>
</dbReference>
<proteinExistence type="predicted"/>
<dbReference type="PROSITE" id="PS50011">
    <property type="entry name" value="PROTEIN_KINASE_DOM"/>
    <property type="match status" value="1"/>
</dbReference>
<sequence length="898" mass="97528">MNQSSSPDFVDPDSSSAQDAITPLPISEEPTRDSSFLGAAVEDDGENSSEFELASSETSSDRVPKQLGDYEIGQMIGAGGMGNVYLGQHVRMQRTVAIKMLPIARMKNEEAVQRFFAEVRAASRLLHPNIVAAFDAGSVETQEFGKIHFLAMEYVDGVTLTQAVANKGPMSVGEATAAIRQAALGLLHAHRAGIIHRDVKPGNLMRAGDGTVKVLDLGLARMNSAIIPTAKLSDVQSDSKTDSKDNSGRLVGTLAYMSPEQLEDPNSADIRSDIYSLGATLYFLLTGTPPYVGEYLDLVYGHRHGDIPDLMQSRGDIDLNFANIFSRMVAKSPSERYESLDEVIEALGDYASETDTPNWLVEFTQRKIGTDASTISSRSDPDGESNVFGIDFGMMYASAAIANPKGGNRKLQAGDDGQSIMRLAIATDRHLLVYGKDAIGRRRDSPLQVAHSLPLYMGQKSVARRFAGRQCPPEVLMALMMRQVFTRSWDQLSLPHATAITIPSSYDQLRRRCMIQAAQMAGFPSVRLLSRSIAAVQSLWMEKEGDAERQSKTVPGTISDSDDQNILFVSLTGQATEVAIIRGGPSRLQQLATAGHWSCGKLLWLQRLVDLAGKLFKEHHGIVPKADKKSAVRLQIACEEALTSLLQFPSVSVALEVAGKKHAVQVYRRDWLGQCQDLIETLQKAVDQVCSESKLTIQQIDRCVMLGSLLRMPGVAESLLDGLPKTTIKTSIDRGDVARGAAACLAAELPGRSDNGLPPRSVTSQTIGIVVEDKKGRRRILPIIPRGTLLPARTNRRLSVNDSREHLNVSLVESSGVDGSGWQTLGRHEIEVGSSGVGKRSRTISFEINVNGLLTVRAPMPGEATPSILTTRRLPALPAAAITDEELVDWKKWVETVG</sequence>
<dbReference type="CDD" id="cd14014">
    <property type="entry name" value="STKc_PknB_like"/>
    <property type="match status" value="1"/>
</dbReference>
<dbReference type="SUPFAM" id="SSF100920">
    <property type="entry name" value="Heat shock protein 70kD (HSP70), peptide-binding domain"/>
    <property type="match status" value="1"/>
</dbReference>
<dbReference type="InterPro" id="IPR029047">
    <property type="entry name" value="HSP70_peptide-bd_sf"/>
</dbReference>
<feature type="compositionally biased region" description="Low complexity" evidence="6">
    <location>
        <begin position="1"/>
        <end position="16"/>
    </location>
</feature>
<dbReference type="PANTHER" id="PTHR43289:SF6">
    <property type="entry name" value="SERINE_THREONINE-PROTEIN KINASE NEKL-3"/>
    <property type="match status" value="1"/>
</dbReference>
<comment type="caution">
    <text evidence="8">The sequence shown here is derived from an EMBL/GenBank/DDBJ whole genome shotgun (WGS) entry which is preliminary data.</text>
</comment>
<dbReference type="SUPFAM" id="SSF56112">
    <property type="entry name" value="Protein kinase-like (PK-like)"/>
    <property type="match status" value="1"/>
</dbReference>
<evidence type="ECO:0000256" key="4">
    <source>
        <dbReference type="ARBA" id="ARBA00022840"/>
    </source>
</evidence>
<keyword evidence="3 8" id="KW-0418">Kinase</keyword>
<dbReference type="SMART" id="SM00220">
    <property type="entry name" value="S_TKc"/>
    <property type="match status" value="1"/>
</dbReference>
<dbReference type="Gene3D" id="3.90.640.10">
    <property type="entry name" value="Actin, Chain A, domain 4"/>
    <property type="match status" value="1"/>
</dbReference>
<keyword evidence="4 5" id="KW-0067">ATP-binding</keyword>
<keyword evidence="1 8" id="KW-0808">Transferase</keyword>
<dbReference type="AlphaFoldDB" id="A0A5B1CG96"/>
<dbReference type="Proteomes" id="UP000322699">
    <property type="component" value="Unassembled WGS sequence"/>
</dbReference>
<keyword evidence="9" id="KW-1185">Reference proteome</keyword>
<dbReference type="PRINTS" id="PR00301">
    <property type="entry name" value="HEATSHOCK70"/>
</dbReference>
<dbReference type="PROSITE" id="PS00107">
    <property type="entry name" value="PROTEIN_KINASE_ATP"/>
    <property type="match status" value="1"/>
</dbReference>
<keyword evidence="2 5" id="KW-0547">Nucleotide-binding</keyword>
<evidence type="ECO:0000256" key="3">
    <source>
        <dbReference type="ARBA" id="ARBA00022777"/>
    </source>
</evidence>
<dbReference type="GO" id="GO:0140662">
    <property type="term" value="F:ATP-dependent protein folding chaperone"/>
    <property type="evidence" value="ECO:0007669"/>
    <property type="project" value="InterPro"/>
</dbReference>
<dbReference type="InterPro" id="IPR043129">
    <property type="entry name" value="ATPase_NBD"/>
</dbReference>
<evidence type="ECO:0000259" key="7">
    <source>
        <dbReference type="PROSITE" id="PS50011"/>
    </source>
</evidence>
<gene>
    <name evidence="8" type="primary">pknB_8</name>
    <name evidence="8" type="ORF">LF1_17500</name>
</gene>
<accession>A0A5B1CG96</accession>
<dbReference type="Pfam" id="PF00012">
    <property type="entry name" value="HSP70"/>
    <property type="match status" value="1"/>
</dbReference>
<dbReference type="GO" id="GO:0004674">
    <property type="term" value="F:protein serine/threonine kinase activity"/>
    <property type="evidence" value="ECO:0007669"/>
    <property type="project" value="UniProtKB-EC"/>
</dbReference>
<dbReference type="InterPro" id="IPR013126">
    <property type="entry name" value="Hsp_70_fam"/>
</dbReference>
<protein>
    <submittedName>
        <fullName evidence="8">Serine/threonine-protein kinase PknB</fullName>
        <ecNumber evidence="8">2.7.11.1</ecNumber>
    </submittedName>
</protein>
<dbReference type="InterPro" id="IPR000719">
    <property type="entry name" value="Prot_kinase_dom"/>
</dbReference>
<evidence type="ECO:0000256" key="1">
    <source>
        <dbReference type="ARBA" id="ARBA00022679"/>
    </source>
</evidence>
<dbReference type="Pfam" id="PF00069">
    <property type="entry name" value="Pkinase"/>
    <property type="match status" value="1"/>
</dbReference>
<evidence type="ECO:0000313" key="8">
    <source>
        <dbReference type="EMBL" id="KAA1259221.1"/>
    </source>
</evidence>
<dbReference type="InterPro" id="IPR017441">
    <property type="entry name" value="Protein_kinase_ATP_BS"/>
</dbReference>
<evidence type="ECO:0000256" key="6">
    <source>
        <dbReference type="SAM" id="MobiDB-lite"/>
    </source>
</evidence>
<dbReference type="RefSeq" id="WP_068260380.1">
    <property type="nucleotide sequence ID" value="NZ_LWSK01000016.1"/>
</dbReference>
<evidence type="ECO:0000313" key="9">
    <source>
        <dbReference type="Proteomes" id="UP000322699"/>
    </source>
</evidence>
<feature type="domain" description="Protein kinase" evidence="7">
    <location>
        <begin position="70"/>
        <end position="360"/>
    </location>
</feature>
<dbReference type="InterPro" id="IPR011009">
    <property type="entry name" value="Kinase-like_dom_sf"/>
</dbReference>
<name>A0A5B1CG96_9BACT</name>
<organism evidence="8 9">
    <name type="scientific">Rubripirellula obstinata</name>
    <dbReference type="NCBI Taxonomy" id="406547"/>
    <lineage>
        <taxon>Bacteria</taxon>
        <taxon>Pseudomonadati</taxon>
        <taxon>Planctomycetota</taxon>
        <taxon>Planctomycetia</taxon>
        <taxon>Pirellulales</taxon>
        <taxon>Pirellulaceae</taxon>
        <taxon>Rubripirellula</taxon>
    </lineage>
</organism>
<feature type="region of interest" description="Disordered" evidence="6">
    <location>
        <begin position="1"/>
        <end position="66"/>
    </location>
</feature>
<dbReference type="EC" id="2.7.11.1" evidence="8"/>